<name>A0A0M0JT17_9EUKA</name>
<evidence type="ECO:0000313" key="2">
    <source>
        <dbReference type="EMBL" id="KOO29323.1"/>
    </source>
</evidence>
<reference evidence="3" key="1">
    <citation type="journal article" date="2015" name="PLoS Genet.">
        <title>Genome Sequence and Transcriptome Analyses of Chrysochromulina tobin: Metabolic Tools for Enhanced Algal Fitness in the Prominent Order Prymnesiales (Haptophyceae).</title>
        <authorList>
            <person name="Hovde B.T."/>
            <person name="Deodato C.R."/>
            <person name="Hunsperger H.M."/>
            <person name="Ryken S.A."/>
            <person name="Yost W."/>
            <person name="Jha R.K."/>
            <person name="Patterson J."/>
            <person name="Monnat R.J. Jr."/>
            <person name="Barlow S.B."/>
            <person name="Starkenburg S.R."/>
            <person name="Cattolico R.A."/>
        </authorList>
    </citation>
    <scope>NUCLEOTIDE SEQUENCE</scope>
    <source>
        <strain evidence="3">CCMP291</strain>
    </source>
</reference>
<feature type="compositionally biased region" description="Basic and acidic residues" evidence="1">
    <location>
        <begin position="167"/>
        <end position="178"/>
    </location>
</feature>
<evidence type="ECO:0000256" key="1">
    <source>
        <dbReference type="SAM" id="MobiDB-lite"/>
    </source>
</evidence>
<accession>A0A0M0JT17</accession>
<dbReference type="AlphaFoldDB" id="A0A0M0JT17"/>
<dbReference type="EMBL" id="JWZX01002432">
    <property type="protein sequence ID" value="KOO29323.1"/>
    <property type="molecule type" value="Genomic_DNA"/>
</dbReference>
<keyword evidence="3" id="KW-1185">Reference proteome</keyword>
<feature type="region of interest" description="Disordered" evidence="1">
    <location>
        <begin position="167"/>
        <end position="186"/>
    </location>
</feature>
<protein>
    <recommendedName>
        <fullName evidence="4">Ubiquitin-like domain-containing protein</fullName>
    </recommendedName>
</protein>
<sequence length="266" mass="28100">MALALISDSAVQSKVVLTREQLHAVLLALNAQSTSQPSSLGECWLAFASRRLEQDKLLSDYVGTNEKSKVKLALTTSPLPPAAAARDVPPNPFGTPATASESMSTKRPAAAATAAELSEDGGYTELPAQRPRLGSAPTAEPHEASPSKLQQSPLEKGVSLLAFWKAREPGGRPPKSDENAPAAGADENAPILSTSQAAALTSDNAVRQALREPRLQELLRHIDSAGTREAALQRLELALEDPEFEAFSLQALQTIGWTSSGAQHAE</sequence>
<gene>
    <name evidence="2" type="ORF">Ctob_002197</name>
</gene>
<organism evidence="2 3">
    <name type="scientific">Chrysochromulina tobinii</name>
    <dbReference type="NCBI Taxonomy" id="1460289"/>
    <lineage>
        <taxon>Eukaryota</taxon>
        <taxon>Haptista</taxon>
        <taxon>Haptophyta</taxon>
        <taxon>Prymnesiophyceae</taxon>
        <taxon>Prymnesiales</taxon>
        <taxon>Chrysochromulinaceae</taxon>
        <taxon>Chrysochromulina</taxon>
    </lineage>
</organism>
<comment type="caution">
    <text evidence="2">The sequence shown here is derived from an EMBL/GenBank/DDBJ whole genome shotgun (WGS) entry which is preliminary data.</text>
</comment>
<proteinExistence type="predicted"/>
<evidence type="ECO:0008006" key="4">
    <source>
        <dbReference type="Google" id="ProtNLM"/>
    </source>
</evidence>
<feature type="region of interest" description="Disordered" evidence="1">
    <location>
        <begin position="80"/>
        <end position="152"/>
    </location>
</feature>
<evidence type="ECO:0000313" key="3">
    <source>
        <dbReference type="Proteomes" id="UP000037460"/>
    </source>
</evidence>
<dbReference type="Proteomes" id="UP000037460">
    <property type="component" value="Unassembled WGS sequence"/>
</dbReference>